<name>A0ABD6IHB3_MESHY</name>
<dbReference type="CDD" id="cd06571">
    <property type="entry name" value="Bac_DnaA_C"/>
    <property type="match status" value="1"/>
</dbReference>
<evidence type="ECO:0000313" key="11">
    <source>
        <dbReference type="EMBL" id="MXR43412.1"/>
    </source>
</evidence>
<protein>
    <recommendedName>
        <fullName evidence="7">Chromosomal replication initiator protein DnaA</fullName>
    </recommendedName>
</protein>
<keyword evidence="4 7" id="KW-0067">ATP-binding</keyword>
<dbReference type="Pfam" id="PF00308">
    <property type="entry name" value="Bac_DnaA"/>
    <property type="match status" value="1"/>
</dbReference>
<feature type="domain" description="Chromosomal replication initiator DnaA C-terminal" evidence="10">
    <location>
        <begin position="380"/>
        <end position="449"/>
    </location>
</feature>
<dbReference type="AlphaFoldDB" id="A0ABD6IHB3"/>
<dbReference type="Gene3D" id="3.40.50.300">
    <property type="entry name" value="P-loop containing nucleotide triphosphate hydrolases"/>
    <property type="match status" value="1"/>
</dbReference>
<dbReference type="GO" id="GO:0003677">
    <property type="term" value="F:DNA binding"/>
    <property type="evidence" value="ECO:0007669"/>
    <property type="project" value="UniProtKB-KW"/>
</dbReference>
<dbReference type="GO" id="GO:0006260">
    <property type="term" value="P:DNA replication"/>
    <property type="evidence" value="ECO:0007669"/>
    <property type="project" value="UniProtKB-KW"/>
</dbReference>
<dbReference type="SMART" id="SM00760">
    <property type="entry name" value="Bac_DnaA_C"/>
    <property type="match status" value="1"/>
</dbReference>
<dbReference type="GO" id="GO:0005524">
    <property type="term" value="F:ATP binding"/>
    <property type="evidence" value="ECO:0007669"/>
    <property type="project" value="UniProtKB-KW"/>
</dbReference>
<dbReference type="Proteomes" id="UP001193384">
    <property type="component" value="Unassembled WGS sequence"/>
</dbReference>
<comment type="function">
    <text evidence="7">Plays an essential role in the initiation and regulation of chromosomal replication. ATP-DnaA binds to the origin of replication (oriC) to initiate formation of the DNA replication initiation complex once per cell cycle. Binds the DnaA box (a 9 base pair repeat at the origin) and separates the double-stranded (ds)DNA. Forms a right-handed helical filament on oriC DNA; dsDNA binds to the exterior of the filament while single-stranded (ss)DNA is stabiized in the filament's interior. The ATP-DnaA-oriC complex binds and stabilizes one strand of the AT-rich DNA unwinding element (DUE), permitting loading of DNA polymerase. After initiation quickly degrades to an ADP-DnaA complex that is not apt for DNA replication. Binds acidic phospholipids.</text>
</comment>
<evidence type="ECO:0000256" key="8">
    <source>
        <dbReference type="RuleBase" id="RU004227"/>
    </source>
</evidence>
<dbReference type="Pfam" id="PF08299">
    <property type="entry name" value="Bac_DnaA_C"/>
    <property type="match status" value="1"/>
</dbReference>
<keyword evidence="3 7" id="KW-0547">Nucleotide-binding</keyword>
<dbReference type="PANTHER" id="PTHR30050:SF2">
    <property type="entry name" value="CHROMOSOMAL REPLICATION INITIATOR PROTEIN DNAA"/>
    <property type="match status" value="1"/>
</dbReference>
<dbReference type="InterPro" id="IPR003593">
    <property type="entry name" value="AAA+_ATPase"/>
</dbReference>
<gene>
    <name evidence="11" type="ORF">DR101_00330</name>
</gene>
<evidence type="ECO:0000259" key="9">
    <source>
        <dbReference type="SMART" id="SM00382"/>
    </source>
</evidence>
<dbReference type="Gene3D" id="3.30.300.180">
    <property type="match status" value="1"/>
</dbReference>
<keyword evidence="1" id="KW-0963">Cytoplasm</keyword>
<keyword evidence="2 7" id="KW-0235">DNA replication</keyword>
<evidence type="ECO:0000313" key="12">
    <source>
        <dbReference type="Proteomes" id="UP001193384"/>
    </source>
</evidence>
<evidence type="ECO:0000256" key="4">
    <source>
        <dbReference type="ARBA" id="ARBA00022840"/>
    </source>
</evidence>
<dbReference type="GO" id="GO:0008289">
    <property type="term" value="F:lipid binding"/>
    <property type="evidence" value="ECO:0007669"/>
    <property type="project" value="UniProtKB-KW"/>
</dbReference>
<evidence type="ECO:0000256" key="1">
    <source>
        <dbReference type="ARBA" id="ARBA00022490"/>
    </source>
</evidence>
<dbReference type="CDD" id="cd00009">
    <property type="entry name" value="AAA"/>
    <property type="match status" value="1"/>
</dbReference>
<comment type="caution">
    <text evidence="11">The sequence shown here is derived from an EMBL/GenBank/DDBJ whole genome shotgun (WGS) entry which is preliminary data.</text>
</comment>
<evidence type="ECO:0000256" key="3">
    <source>
        <dbReference type="ARBA" id="ARBA00022741"/>
    </source>
</evidence>
<dbReference type="EMBL" id="QQQW01000001">
    <property type="protein sequence ID" value="MXR43412.1"/>
    <property type="molecule type" value="Genomic_DNA"/>
</dbReference>
<dbReference type="InterPro" id="IPR020591">
    <property type="entry name" value="Chromosome_initiator_DnaA-like"/>
</dbReference>
<dbReference type="SUPFAM" id="SSF48295">
    <property type="entry name" value="TrpR-like"/>
    <property type="match status" value="1"/>
</dbReference>
<sequence>MKKNDNEIFLETIDNKNTTLLLVNYFETSVDDQIIFNSFFRKIKVLFESSVEIILKVENNFTKKEIEDKWMHLLERAVFEVTGIKKIISLTTSDEVNFQKQNETEKVSKIEDYSSNSTQKASEHKENVKFNNILTNKYNFGNFVLANFNKNIIKAYENIIEAETIIYSPLFLYGSSGIGKTHFLHAIGNEFIKRKKTVYYIHSSAFTTLITNWMIKKENIDINHFVEAVCYADVLLFDEIQLLANKTSTMSVLLQIVNNFIENDKQIIITSDKSPEVLGGFEERFITRFNSGLILEFSKPTKEDFLKVLKYKLEFQNINPEKFEKDALDFLVYNKKSVREIEGVVNRIKFFSEGEVIQIYSLELIERIFKGIVKNKENLTHNKIIEEVANYFQINKEEIIGTSRKTEIVMARDISIWFVKNLLDLTLKSIGQIFGGKDHSTIISVINKINVRKEKEPAIKYAIEKINEKIGKFL</sequence>
<proteinExistence type="inferred from homology"/>
<dbReference type="PANTHER" id="PTHR30050">
    <property type="entry name" value="CHROMOSOMAL REPLICATION INITIATOR PROTEIN DNAA"/>
    <property type="match status" value="1"/>
</dbReference>
<feature type="domain" description="AAA+ ATPase" evidence="9">
    <location>
        <begin position="166"/>
        <end position="301"/>
    </location>
</feature>
<dbReference type="RefSeq" id="WP_160614957.1">
    <property type="nucleotide sequence ID" value="NZ_QQQW01000001.1"/>
</dbReference>
<dbReference type="SUPFAM" id="SSF52540">
    <property type="entry name" value="P-loop containing nucleoside triphosphate hydrolases"/>
    <property type="match status" value="1"/>
</dbReference>
<dbReference type="InterPro" id="IPR027417">
    <property type="entry name" value="P-loop_NTPase"/>
</dbReference>
<organism evidence="11 12">
    <name type="scientific">Mesomycoplasma hyorhinis</name>
    <name type="common">Mycoplasma hyorhinis</name>
    <dbReference type="NCBI Taxonomy" id="2100"/>
    <lineage>
        <taxon>Bacteria</taxon>
        <taxon>Bacillati</taxon>
        <taxon>Mycoplasmatota</taxon>
        <taxon>Mycoplasmoidales</taxon>
        <taxon>Metamycoplasmataceae</taxon>
        <taxon>Mesomycoplasma</taxon>
    </lineage>
</organism>
<evidence type="ECO:0000259" key="10">
    <source>
        <dbReference type="SMART" id="SM00760"/>
    </source>
</evidence>
<dbReference type="PRINTS" id="PR00051">
    <property type="entry name" value="DNAA"/>
</dbReference>
<dbReference type="Gene3D" id="1.10.1750.10">
    <property type="match status" value="1"/>
</dbReference>
<keyword evidence="6 7" id="KW-0238">DNA-binding</keyword>
<dbReference type="NCBIfam" id="NF001154">
    <property type="entry name" value="PRK00149.3-3"/>
    <property type="match status" value="1"/>
</dbReference>
<dbReference type="InterPro" id="IPR038454">
    <property type="entry name" value="DnaA_N_sf"/>
</dbReference>
<dbReference type="InterPro" id="IPR010921">
    <property type="entry name" value="Trp_repressor/repl_initiator"/>
</dbReference>
<accession>A0ABD6IHB3</accession>
<dbReference type="InterPro" id="IPR013159">
    <property type="entry name" value="DnaA_C"/>
</dbReference>
<comment type="similarity">
    <text evidence="8">Belongs to the DnaA family.</text>
</comment>
<keyword evidence="5" id="KW-0446">Lipid-binding</keyword>
<dbReference type="InterPro" id="IPR013317">
    <property type="entry name" value="DnaA_dom"/>
</dbReference>
<evidence type="ECO:0000256" key="5">
    <source>
        <dbReference type="ARBA" id="ARBA00023121"/>
    </source>
</evidence>
<dbReference type="SMART" id="SM00382">
    <property type="entry name" value="AAA"/>
    <property type="match status" value="1"/>
</dbReference>
<evidence type="ECO:0000256" key="2">
    <source>
        <dbReference type="ARBA" id="ARBA00022705"/>
    </source>
</evidence>
<evidence type="ECO:0000256" key="6">
    <source>
        <dbReference type="ARBA" id="ARBA00023125"/>
    </source>
</evidence>
<evidence type="ECO:0000256" key="7">
    <source>
        <dbReference type="RuleBase" id="RU000577"/>
    </source>
</evidence>
<reference evidence="11 12" key="1">
    <citation type="submission" date="2018-07" db="EMBL/GenBank/DDBJ databases">
        <title>Genetic characterization of Mycoplasma hyopneumoniae, M. hyorhinis and M. flocculare isolates through whole genome sequencing analysis: comparative analysis of sequence types and putative genes involved in virulence.</title>
        <authorList>
            <person name="Fourour S."/>
            <person name="Lucas P."/>
            <person name="Touzain F."/>
            <person name="Tocqueville V."/>
            <person name="Kempf I."/>
            <person name="Marois-Crehan C."/>
        </authorList>
    </citation>
    <scope>NUCLEOTIDE SEQUENCE [LARGE SCALE GENOMIC DNA]</scope>
    <source>
        <strain evidence="11 12">MHR389</strain>
    </source>
</reference>